<evidence type="ECO:0000313" key="2">
    <source>
        <dbReference type="EMBL" id="TQF04766.1"/>
    </source>
</evidence>
<feature type="region of interest" description="Disordered" evidence="1">
    <location>
        <begin position="379"/>
        <end position="402"/>
    </location>
</feature>
<feature type="region of interest" description="Disordered" evidence="1">
    <location>
        <begin position="286"/>
        <end position="358"/>
    </location>
</feature>
<feature type="region of interest" description="Disordered" evidence="1">
    <location>
        <begin position="426"/>
        <end position="460"/>
    </location>
</feature>
<dbReference type="OrthoDB" id="4333486at2"/>
<evidence type="ECO:0000313" key="3">
    <source>
        <dbReference type="Proteomes" id="UP000319103"/>
    </source>
</evidence>
<dbReference type="Proteomes" id="UP000319103">
    <property type="component" value="Unassembled WGS sequence"/>
</dbReference>
<dbReference type="EMBL" id="VIGB01000003">
    <property type="protein sequence ID" value="TQF04766.1"/>
    <property type="molecule type" value="Genomic_DNA"/>
</dbReference>
<feature type="compositionally biased region" description="Low complexity" evidence="1">
    <location>
        <begin position="315"/>
        <end position="331"/>
    </location>
</feature>
<feature type="compositionally biased region" description="Low complexity" evidence="1">
    <location>
        <begin position="379"/>
        <end position="396"/>
    </location>
</feature>
<reference evidence="2 3" key="1">
    <citation type="submission" date="2019-06" db="EMBL/GenBank/DDBJ databases">
        <title>Description of Kitasatospora acidophila sp. nov. isolated from pine grove soil, and reclassification of Streptomyces novaecaesareae to Kitasatospora novaeceasareae comb. nov.</title>
        <authorList>
            <person name="Kim M.J."/>
        </authorList>
    </citation>
    <scope>NUCLEOTIDE SEQUENCE [LARGE SCALE GENOMIC DNA]</scope>
    <source>
        <strain evidence="2 3">MMS16-CNU292</strain>
    </source>
</reference>
<gene>
    <name evidence="2" type="ORF">E6W39_24235</name>
</gene>
<keyword evidence="3" id="KW-1185">Reference proteome</keyword>
<feature type="region of interest" description="Disordered" evidence="1">
    <location>
        <begin position="7"/>
        <end position="28"/>
    </location>
</feature>
<sequence>MLGRAAERANAAIARGEPHTMLTHHGAEDDSTRIVGRVTRLEQHDDGRVTFEAEIADTAHGRDIAALVTGDRPFLDGVSIRGAWRGPVRRVEHDGQMVETADDLDLYGLDFTKTPGVLAARIEPGAAPAETAESGRLVYESVTEATAAKVKQPYGAVAYADPGYRDSVKRLPLDTRAHALASWRSLSESAADTYTPQQLKRIRSRVRAALTRFGVPMETTRLGDVSEFYGDVPGGDGGGFCIDAYNGPMSISLRCCGIDPAELRVIAQAAMNAAVDALQALDPDMDADIDVPGAPHADTDGDLESSRRPDDDQMETAPAAPAAPTTETSPSQLAGDPTPTTEVPAVSEQPTPAAETANTPAPTVIQLSAEQFSQLIGRAAPAPATESAPAAPAEPVTETEDQRVQRLVAEQLKTEREQMLESLRAEVRQQGPARKGLRTASPSGNALAESTPADAEAQRADANEALLQWVSNGRYSNYSD</sequence>
<evidence type="ECO:0000256" key="1">
    <source>
        <dbReference type="SAM" id="MobiDB-lite"/>
    </source>
</evidence>
<name>A0A540W6X4_9ACTN</name>
<comment type="caution">
    <text evidence="2">The sequence shown here is derived from an EMBL/GenBank/DDBJ whole genome shotgun (WGS) entry which is preliminary data.</text>
</comment>
<proteinExistence type="predicted"/>
<organism evidence="2 3">
    <name type="scientific">Kitasatospora acidiphila</name>
    <dbReference type="NCBI Taxonomy" id="2567942"/>
    <lineage>
        <taxon>Bacteria</taxon>
        <taxon>Bacillati</taxon>
        <taxon>Actinomycetota</taxon>
        <taxon>Actinomycetes</taxon>
        <taxon>Kitasatosporales</taxon>
        <taxon>Streptomycetaceae</taxon>
        <taxon>Kitasatospora</taxon>
    </lineage>
</organism>
<protein>
    <submittedName>
        <fullName evidence="2">Uncharacterized protein</fullName>
    </submittedName>
</protein>
<dbReference type="AlphaFoldDB" id="A0A540W6X4"/>
<dbReference type="RefSeq" id="WP_141635321.1">
    <property type="nucleotide sequence ID" value="NZ_VIGB01000003.1"/>
</dbReference>
<accession>A0A540W6X4</accession>